<accession>A0AA96KRD3</accession>
<reference evidence="1" key="1">
    <citation type="submission" date="2023-04" db="EMBL/GenBank/DDBJ databases">
        <authorList>
            <person name="Zhang X."/>
        </authorList>
    </citation>
    <scope>NUCLEOTIDE SEQUENCE</scope>
</reference>
<name>A0AA96KRD3_9CAUD</name>
<evidence type="ECO:0000313" key="1">
    <source>
        <dbReference type="EMBL" id="WNO29948.1"/>
    </source>
</evidence>
<proteinExistence type="predicted"/>
<dbReference type="EMBL" id="OQ884030">
    <property type="protein sequence ID" value="WNO29948.1"/>
    <property type="molecule type" value="Genomic_DNA"/>
</dbReference>
<sequence>MEKTKQTLIVTHEVHVELVKYLRERESLTLPELVETAIEHHKVVEEERAVAIRVNPSFMTSFGEQLVRRYGNLFSLPLPEVLALITTQDYEVRRPIENIKKNIAAEFSLKRTPLETLLDKYVEELVANKYIKEYHDEN</sequence>
<organism evidence="1">
    <name type="scientific">Bacillus phage SDFMU_Pbc</name>
    <dbReference type="NCBI Taxonomy" id="3076135"/>
    <lineage>
        <taxon>Viruses</taxon>
        <taxon>Duplodnaviria</taxon>
        <taxon>Heunggongvirae</taxon>
        <taxon>Uroviricota</taxon>
        <taxon>Caudoviricetes</taxon>
        <taxon>Herelleviridae</taxon>
        <taxon>Bastillevirinae</taxon>
        <taxon>Agatevirus</taxon>
        <taxon>Agatevirus agate</taxon>
    </lineage>
</organism>
<protein>
    <submittedName>
        <fullName evidence="1">Uncharacterized protein</fullName>
    </submittedName>
</protein>